<evidence type="ECO:0000256" key="3">
    <source>
        <dbReference type="ARBA" id="ARBA00022960"/>
    </source>
</evidence>
<dbReference type="PANTHER" id="PTHR36174">
    <property type="entry name" value="LIPID II:GLYCINE GLYCYLTRANSFERASE"/>
    <property type="match status" value="1"/>
</dbReference>
<dbReference type="InterPro" id="IPR016181">
    <property type="entry name" value="Acyl_CoA_acyltransferase"/>
</dbReference>
<feature type="non-terminal residue" evidence="7">
    <location>
        <position position="168"/>
    </location>
</feature>
<comment type="similarity">
    <text evidence="1">Belongs to the FemABX family.</text>
</comment>
<evidence type="ECO:0000256" key="5">
    <source>
        <dbReference type="ARBA" id="ARBA00023315"/>
    </source>
</evidence>
<evidence type="ECO:0000256" key="4">
    <source>
        <dbReference type="ARBA" id="ARBA00022984"/>
    </source>
</evidence>
<dbReference type="EMBL" id="UINC01047296">
    <property type="protein sequence ID" value="SVB56396.1"/>
    <property type="molecule type" value="Genomic_DNA"/>
</dbReference>
<accession>A0A382F069</accession>
<protein>
    <recommendedName>
        <fullName evidence="8">BioF2-like acetyltransferase domain-containing protein</fullName>
    </recommendedName>
</protein>
<organism evidence="7">
    <name type="scientific">marine metagenome</name>
    <dbReference type="NCBI Taxonomy" id="408172"/>
    <lineage>
        <taxon>unclassified sequences</taxon>
        <taxon>metagenomes</taxon>
        <taxon>ecological metagenomes</taxon>
    </lineage>
</organism>
<dbReference type="AlphaFoldDB" id="A0A382F069"/>
<dbReference type="InterPro" id="IPR050644">
    <property type="entry name" value="PG_Glycine_Bridge_Synth"/>
</dbReference>
<dbReference type="PROSITE" id="PS51191">
    <property type="entry name" value="FEMABX"/>
    <property type="match status" value="1"/>
</dbReference>
<dbReference type="SUPFAM" id="SSF55729">
    <property type="entry name" value="Acyl-CoA N-acyltransferases (Nat)"/>
    <property type="match status" value="1"/>
</dbReference>
<evidence type="ECO:0000256" key="1">
    <source>
        <dbReference type="ARBA" id="ARBA00009943"/>
    </source>
</evidence>
<name>A0A382F069_9ZZZZ</name>
<evidence type="ECO:0008006" key="8">
    <source>
        <dbReference type="Google" id="ProtNLM"/>
    </source>
</evidence>
<keyword evidence="5" id="KW-0012">Acyltransferase</keyword>
<dbReference type="PANTHER" id="PTHR36174:SF1">
    <property type="entry name" value="LIPID II:GLYCINE GLYCYLTRANSFERASE"/>
    <property type="match status" value="1"/>
</dbReference>
<dbReference type="Gene3D" id="3.40.630.30">
    <property type="match status" value="1"/>
</dbReference>
<keyword evidence="4" id="KW-0573">Peptidoglycan synthesis</keyword>
<keyword evidence="6" id="KW-0961">Cell wall biogenesis/degradation</keyword>
<proteinExistence type="inferred from homology"/>
<evidence type="ECO:0000256" key="2">
    <source>
        <dbReference type="ARBA" id="ARBA00022679"/>
    </source>
</evidence>
<dbReference type="GO" id="GO:0008360">
    <property type="term" value="P:regulation of cell shape"/>
    <property type="evidence" value="ECO:0007669"/>
    <property type="project" value="UniProtKB-KW"/>
</dbReference>
<dbReference type="InterPro" id="IPR003447">
    <property type="entry name" value="FEMABX"/>
</dbReference>
<dbReference type="GO" id="GO:0016755">
    <property type="term" value="F:aminoacyltransferase activity"/>
    <property type="evidence" value="ECO:0007669"/>
    <property type="project" value="InterPro"/>
</dbReference>
<reference evidence="7" key="1">
    <citation type="submission" date="2018-05" db="EMBL/GenBank/DDBJ databases">
        <authorList>
            <person name="Lanie J.A."/>
            <person name="Ng W.-L."/>
            <person name="Kazmierczak K.M."/>
            <person name="Andrzejewski T.M."/>
            <person name="Davidsen T.M."/>
            <person name="Wayne K.J."/>
            <person name="Tettelin H."/>
            <person name="Glass J.I."/>
            <person name="Rusch D."/>
            <person name="Podicherti R."/>
            <person name="Tsui H.-C.T."/>
            <person name="Winkler M.E."/>
        </authorList>
    </citation>
    <scope>NUCLEOTIDE SEQUENCE</scope>
</reference>
<sequence length="168" mass="19424">MYLVKEVNYSDWKENFQNCQKTNMLQCWQYGDAKVETSKWNVVRFLIMDRNGNAVALAQALSMTLPIIGGIARMNRGPLLIKRSESGQDSKDIFNIITALLDEFKKRRWWLVQIAPEINDSELAAKLLKNLGLKKLAVTPYASGLLDLQKDEKKLLMGLKKKWRYCLR</sequence>
<dbReference type="GO" id="GO:0071555">
    <property type="term" value="P:cell wall organization"/>
    <property type="evidence" value="ECO:0007669"/>
    <property type="project" value="UniProtKB-KW"/>
</dbReference>
<dbReference type="GO" id="GO:0009252">
    <property type="term" value="P:peptidoglycan biosynthetic process"/>
    <property type="evidence" value="ECO:0007669"/>
    <property type="project" value="UniProtKB-KW"/>
</dbReference>
<keyword evidence="2" id="KW-0808">Transferase</keyword>
<evidence type="ECO:0000313" key="7">
    <source>
        <dbReference type="EMBL" id="SVB56396.1"/>
    </source>
</evidence>
<keyword evidence="3" id="KW-0133">Cell shape</keyword>
<evidence type="ECO:0000256" key="6">
    <source>
        <dbReference type="ARBA" id="ARBA00023316"/>
    </source>
</evidence>
<gene>
    <name evidence="7" type="ORF">METZ01_LOCUS209250</name>
</gene>